<feature type="compositionally biased region" description="Low complexity" evidence="1">
    <location>
        <begin position="63"/>
        <end position="74"/>
    </location>
</feature>
<organism evidence="2">
    <name type="scientific">Tanacetum cinerariifolium</name>
    <name type="common">Dalmatian daisy</name>
    <name type="synonym">Chrysanthemum cinerariifolium</name>
    <dbReference type="NCBI Taxonomy" id="118510"/>
    <lineage>
        <taxon>Eukaryota</taxon>
        <taxon>Viridiplantae</taxon>
        <taxon>Streptophyta</taxon>
        <taxon>Embryophyta</taxon>
        <taxon>Tracheophyta</taxon>
        <taxon>Spermatophyta</taxon>
        <taxon>Magnoliopsida</taxon>
        <taxon>eudicotyledons</taxon>
        <taxon>Gunneridae</taxon>
        <taxon>Pentapetalae</taxon>
        <taxon>asterids</taxon>
        <taxon>campanulids</taxon>
        <taxon>Asterales</taxon>
        <taxon>Asteraceae</taxon>
        <taxon>Asteroideae</taxon>
        <taxon>Anthemideae</taxon>
        <taxon>Anthemidinae</taxon>
        <taxon>Tanacetum</taxon>
    </lineage>
</organism>
<proteinExistence type="predicted"/>
<evidence type="ECO:0000256" key="1">
    <source>
        <dbReference type="SAM" id="MobiDB-lite"/>
    </source>
</evidence>
<feature type="region of interest" description="Disordered" evidence="1">
    <location>
        <begin position="63"/>
        <end position="87"/>
    </location>
</feature>
<name>A0A699T7P6_TANCI</name>
<feature type="compositionally biased region" description="Basic and acidic residues" evidence="1">
    <location>
        <begin position="75"/>
        <end position="87"/>
    </location>
</feature>
<accession>A0A699T7P6</accession>
<dbReference type="AlphaFoldDB" id="A0A699T7P6"/>
<gene>
    <name evidence="2" type="ORF">Tci_876965</name>
</gene>
<evidence type="ECO:0000313" key="2">
    <source>
        <dbReference type="EMBL" id="GFD04996.1"/>
    </source>
</evidence>
<comment type="caution">
    <text evidence="2">The sequence shown here is derived from an EMBL/GenBank/DDBJ whole genome shotgun (WGS) entry which is preliminary data.</text>
</comment>
<dbReference type="EMBL" id="BKCJ011215355">
    <property type="protein sequence ID" value="GFD04996.1"/>
    <property type="molecule type" value="Genomic_DNA"/>
</dbReference>
<sequence>MKSIQTFLEEFNYIPFEEKPKILLQAWDNFFAIQHAQSEDSNELFQKLIEDLKELAEYKEYLENSNETASSNSNQEKEGPPQDSDIRQLIREESYIKVCEEQKQNMKNTIPELVEIC</sequence>
<reference evidence="2" key="1">
    <citation type="journal article" date="2019" name="Sci. Rep.">
        <title>Draft genome of Tanacetum cinerariifolium, the natural source of mosquito coil.</title>
        <authorList>
            <person name="Yamashiro T."/>
            <person name="Shiraishi A."/>
            <person name="Satake H."/>
            <person name="Nakayama K."/>
        </authorList>
    </citation>
    <scope>NUCLEOTIDE SEQUENCE</scope>
</reference>
<protein>
    <submittedName>
        <fullName evidence="2">Uncharacterized protein</fullName>
    </submittedName>
</protein>